<dbReference type="Proteomes" id="UP000275910">
    <property type="component" value="Unassembled WGS sequence"/>
</dbReference>
<dbReference type="RefSeq" id="WP_123646755.1">
    <property type="nucleotide sequence ID" value="NZ_RCTY01000019.1"/>
</dbReference>
<feature type="chain" id="PRO_5018288338" evidence="2">
    <location>
        <begin position="34"/>
        <end position="686"/>
    </location>
</feature>
<dbReference type="EMBL" id="RCTY01000019">
    <property type="protein sequence ID" value="ROU07938.1"/>
    <property type="molecule type" value="Genomic_DNA"/>
</dbReference>
<dbReference type="InterPro" id="IPR057693">
    <property type="entry name" value="DUF7933"/>
</dbReference>
<sequence>MQITNFRSRATGLRFCAATLCALALGLGSAAQAAQFNNATASGTTGTAGASSKPYPSALTATYTIAGGTNVQIVANNVPLTTLGGATAAMFSPNVPTTTTGIQLQTVGAACNFATNAATTVACGNIGSTLTISFSRPVTNPVVHFLGLGSVRSITGDTVTITAGRTTHTLTGSSPAGATLTTLPGAANLQPLSNAPLNSVLDLADPTYNGTNCSTIAAPATKLAGCGSVRVNGTVTSVTFTIGMSGTRNVFNATIGNALGDDGYMVTTTVDEDFGDAPASYDTVEAASHIVDGLRLGASIDADNTNVFNSTPAVTPSPNAVAAGADNNGANGDGSDEDGLTTPLPTLHTGLIGQTYSLAPTLSGGTAAGTVCGWIDFNRNGVFDTAEGVCNAVASGATSTTLNWTVPIATTAGRSYVRLRASQGAQLSTATPTGRVDSGEVEDYMIEIKPVIQVIKQLNPTGATGRFDLGIGGTAFAVNQGHNGTTGFRTLYHNSASGAPDLTVAQNIATTAITTNVAEVPNAATTALYTATYSCVNGAGATVATGTGTSINITLPVSVTGAAANGRAQAVICTFTNRLNTSALSIVKSDSAATYTPGGPTTYTLTACNAAGADAANGATIADTLPAGATLSAPWQCVGSGGATCSAGSGGAAGGSTISLSATALPAGGCLNITVPVSFSSNPANY</sequence>
<evidence type="ECO:0000313" key="5">
    <source>
        <dbReference type="EMBL" id="ROU07938.1"/>
    </source>
</evidence>
<reference evidence="5 6" key="1">
    <citation type="submission" date="2018-10" db="EMBL/GenBank/DDBJ databases">
        <title>The genome of Lysobacter enzymogenes OH11.</title>
        <authorList>
            <person name="Liu F."/>
            <person name="Zhao Y."/>
            <person name="Qian G."/>
            <person name="Chen Y."/>
            <person name="Xu H."/>
        </authorList>
    </citation>
    <scope>NUCLEOTIDE SEQUENCE [LARGE SCALE GENOMIC DNA]</scope>
    <source>
        <strain evidence="5 6">OH11</strain>
    </source>
</reference>
<keyword evidence="2" id="KW-0732">Signal</keyword>
<dbReference type="Pfam" id="PF25564">
    <property type="entry name" value="DUF7933"/>
    <property type="match status" value="1"/>
</dbReference>
<gene>
    <name evidence="5" type="ORF">D9T17_06985</name>
</gene>
<dbReference type="InterPro" id="IPR045474">
    <property type="entry name" value="GEVED"/>
</dbReference>
<dbReference type="AlphaFoldDB" id="A0A3N2RKD5"/>
<feature type="domain" description="GEVED" evidence="3">
    <location>
        <begin position="371"/>
        <end position="446"/>
    </location>
</feature>
<dbReference type="InterPro" id="IPR047589">
    <property type="entry name" value="DUF11_rpt"/>
</dbReference>
<dbReference type="NCBIfam" id="TIGR01451">
    <property type="entry name" value="B_ant_repeat"/>
    <property type="match status" value="1"/>
</dbReference>
<protein>
    <submittedName>
        <fullName evidence="5">DUF11 domain-containing protein</fullName>
    </submittedName>
</protein>
<evidence type="ECO:0000259" key="3">
    <source>
        <dbReference type="Pfam" id="PF20009"/>
    </source>
</evidence>
<accession>A0A3N2RKD5</accession>
<feature type="compositionally biased region" description="Low complexity" evidence="1">
    <location>
        <begin position="319"/>
        <end position="330"/>
    </location>
</feature>
<feature type="domain" description="DUF7933" evidence="4">
    <location>
        <begin position="588"/>
        <end position="678"/>
    </location>
</feature>
<feature type="signal peptide" evidence="2">
    <location>
        <begin position="1"/>
        <end position="33"/>
    </location>
</feature>
<name>A0A3N2RKD5_LYSEN</name>
<dbReference type="Pfam" id="PF20009">
    <property type="entry name" value="GEVED"/>
    <property type="match status" value="1"/>
</dbReference>
<evidence type="ECO:0000259" key="4">
    <source>
        <dbReference type="Pfam" id="PF25564"/>
    </source>
</evidence>
<comment type="caution">
    <text evidence="5">The sequence shown here is derived from an EMBL/GenBank/DDBJ whole genome shotgun (WGS) entry which is preliminary data.</text>
</comment>
<feature type="region of interest" description="Disordered" evidence="1">
    <location>
        <begin position="312"/>
        <end position="338"/>
    </location>
</feature>
<evidence type="ECO:0000256" key="2">
    <source>
        <dbReference type="SAM" id="SignalP"/>
    </source>
</evidence>
<evidence type="ECO:0000256" key="1">
    <source>
        <dbReference type="SAM" id="MobiDB-lite"/>
    </source>
</evidence>
<proteinExistence type="predicted"/>
<organism evidence="5 6">
    <name type="scientific">Lysobacter enzymogenes</name>
    <dbReference type="NCBI Taxonomy" id="69"/>
    <lineage>
        <taxon>Bacteria</taxon>
        <taxon>Pseudomonadati</taxon>
        <taxon>Pseudomonadota</taxon>
        <taxon>Gammaproteobacteria</taxon>
        <taxon>Lysobacterales</taxon>
        <taxon>Lysobacteraceae</taxon>
        <taxon>Lysobacter</taxon>
    </lineage>
</organism>
<evidence type="ECO:0000313" key="6">
    <source>
        <dbReference type="Proteomes" id="UP000275910"/>
    </source>
</evidence>